<dbReference type="Proteomes" id="UP001281761">
    <property type="component" value="Unassembled WGS sequence"/>
</dbReference>
<gene>
    <name evidence="1" type="ORF">BLNAU_7666</name>
</gene>
<evidence type="ECO:0000313" key="2">
    <source>
        <dbReference type="Proteomes" id="UP001281761"/>
    </source>
</evidence>
<organism evidence="1 2">
    <name type="scientific">Blattamonas nauphoetae</name>
    <dbReference type="NCBI Taxonomy" id="2049346"/>
    <lineage>
        <taxon>Eukaryota</taxon>
        <taxon>Metamonada</taxon>
        <taxon>Preaxostyla</taxon>
        <taxon>Oxymonadida</taxon>
        <taxon>Blattamonas</taxon>
    </lineage>
</organism>
<name>A0ABQ9Y0M9_9EUKA</name>
<protein>
    <submittedName>
        <fullName evidence="1">Uncharacterized protein</fullName>
    </submittedName>
</protein>
<accession>A0ABQ9Y0M9</accession>
<proteinExistence type="predicted"/>
<keyword evidence="2" id="KW-1185">Reference proteome</keyword>
<sequence length="135" mass="15321">MFRRCHNTSLKHDWRILTALWRTAATASESRQLELELRGDLLPDLSDLDWLRGTPLELFCLTQPDLIGIGTGVSPLERMQFGCPREQASAENQGGYQFVYSPSECFRGATLLRALPPLTMMHLRGQKCWEGNDVL</sequence>
<comment type="caution">
    <text evidence="1">The sequence shown here is derived from an EMBL/GenBank/DDBJ whole genome shotgun (WGS) entry which is preliminary data.</text>
</comment>
<dbReference type="EMBL" id="JARBJD010000047">
    <property type="protein sequence ID" value="KAK2957288.1"/>
    <property type="molecule type" value="Genomic_DNA"/>
</dbReference>
<reference evidence="1 2" key="1">
    <citation type="journal article" date="2022" name="bioRxiv">
        <title>Genomics of Preaxostyla Flagellates Illuminates Evolutionary Transitions and the Path Towards Mitochondrial Loss.</title>
        <authorList>
            <person name="Novak L.V.F."/>
            <person name="Treitli S.C."/>
            <person name="Pyrih J."/>
            <person name="Halakuc P."/>
            <person name="Pipaliya S.V."/>
            <person name="Vacek V."/>
            <person name="Brzon O."/>
            <person name="Soukal P."/>
            <person name="Eme L."/>
            <person name="Dacks J.B."/>
            <person name="Karnkowska A."/>
            <person name="Elias M."/>
            <person name="Hampl V."/>
        </authorList>
    </citation>
    <scope>NUCLEOTIDE SEQUENCE [LARGE SCALE GENOMIC DNA]</scope>
    <source>
        <strain evidence="1">NAU3</strain>
        <tissue evidence="1">Gut</tissue>
    </source>
</reference>
<evidence type="ECO:0000313" key="1">
    <source>
        <dbReference type="EMBL" id="KAK2957288.1"/>
    </source>
</evidence>